<dbReference type="SUPFAM" id="SSF53474">
    <property type="entry name" value="alpha/beta-Hydrolases"/>
    <property type="match status" value="2"/>
</dbReference>
<evidence type="ECO:0000256" key="2">
    <source>
        <dbReference type="ARBA" id="ARBA00022487"/>
    </source>
</evidence>
<evidence type="ECO:0000256" key="3">
    <source>
        <dbReference type="ARBA" id="ARBA00022801"/>
    </source>
</evidence>
<evidence type="ECO:0000313" key="7">
    <source>
        <dbReference type="WBParaSite" id="TCONS_00013870.p1"/>
    </source>
</evidence>
<evidence type="ECO:0000259" key="5">
    <source>
        <dbReference type="Pfam" id="PF00135"/>
    </source>
</evidence>
<dbReference type="GO" id="GO:0019695">
    <property type="term" value="P:choline metabolic process"/>
    <property type="evidence" value="ECO:0007669"/>
    <property type="project" value="TreeGrafter"/>
</dbReference>
<keyword evidence="6" id="KW-1185">Reference proteome</keyword>
<feature type="domain" description="Carboxylesterase type B" evidence="5">
    <location>
        <begin position="543"/>
        <end position="1060"/>
    </location>
</feature>
<dbReference type="GO" id="GO:0005615">
    <property type="term" value="C:extracellular space"/>
    <property type="evidence" value="ECO:0007669"/>
    <property type="project" value="TreeGrafter"/>
</dbReference>
<evidence type="ECO:0000313" key="6">
    <source>
        <dbReference type="Proteomes" id="UP000035681"/>
    </source>
</evidence>
<dbReference type="WBParaSite" id="TCONS_00013870.p1">
    <property type="protein sequence ID" value="TCONS_00013870.p1"/>
    <property type="gene ID" value="XLOC_008868"/>
</dbReference>
<name>A0AAF5DJN7_STRER</name>
<dbReference type="PRINTS" id="PR00878">
    <property type="entry name" value="CHOLNESTRASE"/>
</dbReference>
<dbReference type="PANTHER" id="PTHR43918">
    <property type="entry name" value="ACETYLCHOLINESTERASE"/>
    <property type="match status" value="1"/>
</dbReference>
<reference evidence="7" key="1">
    <citation type="submission" date="2024-02" db="UniProtKB">
        <authorList>
            <consortium name="WormBaseParasite"/>
        </authorList>
    </citation>
    <scope>IDENTIFICATION</scope>
</reference>
<dbReference type="InterPro" id="IPR029058">
    <property type="entry name" value="AB_hydrolase_fold"/>
</dbReference>
<dbReference type="InterPro" id="IPR000997">
    <property type="entry name" value="Cholinesterase"/>
</dbReference>
<dbReference type="AlphaFoldDB" id="A0AAF5DJN7"/>
<dbReference type="GO" id="GO:0003990">
    <property type="term" value="F:acetylcholinesterase activity"/>
    <property type="evidence" value="ECO:0007669"/>
    <property type="project" value="TreeGrafter"/>
</dbReference>
<evidence type="ECO:0000256" key="1">
    <source>
        <dbReference type="ARBA" id="ARBA00005964"/>
    </source>
</evidence>
<dbReference type="Gene3D" id="3.40.50.1820">
    <property type="entry name" value="alpha/beta hydrolase"/>
    <property type="match status" value="2"/>
</dbReference>
<evidence type="ECO:0000256" key="4">
    <source>
        <dbReference type="ARBA" id="ARBA00023157"/>
    </source>
</evidence>
<dbReference type="PANTHER" id="PTHR43918:SF4">
    <property type="entry name" value="CARBOXYLIC ESTER HYDROLASE"/>
    <property type="match status" value="1"/>
</dbReference>
<proteinExistence type="inferred from homology"/>
<dbReference type="GO" id="GO:0005886">
    <property type="term" value="C:plasma membrane"/>
    <property type="evidence" value="ECO:0007669"/>
    <property type="project" value="TreeGrafter"/>
</dbReference>
<sequence>TVLGKKMTEYLGIPYAFAPIGPLRFKEPREIDPNHFRNTYPAVHLANSCPQIIRLMNFSGYNDSNPTNNINENCLKLNMWVPKRRKKMPVLVFFHGGSWTVGSGSVDKFNGSVLALRARSVVVVPNYRLGFFGFSYLSGKNGISGNMGLLDQQMVLKWINRTIEDFNGNKSKVIVFGTDSGGSSVTAHLFSNNSRSLFKRGIVSSGAITHFMNTVSPIIAEINTLNVSLLVNCTKQTIFNQTVISLNTTNLIFYYRNIINETERNNTAILECLRNKTVTELLEAANKVRTEGQMPTPFPFAPINNDTVFFNGSIDDIYQNKNFNKDVDLIFGRTADEATFFMATGFTNNTQYNCSFYPLLPVNDTRNQCIMNETNFKNLSEYIGTLLEFNEIQKDNLTTTYNESATTYTNRSIRLLSDLFFDCELSRFAINYTKASSKNVYFYEYNRRSPINVWPPWTGAMHGDDLIAIFGIPFRHPEKYNNESLEHEKDYSNSVMWRIGNFTKKANATSLWKKLNVSNPEALVFNGTLEDGSEPLYTNTVLGQKMTEYLGIPYAFAPINSSRFKKPREINKDHFKTTYHAVHLANSCPQIIRLMNFSGYNDSNPTNNIDENCLKLNMWVPKRKNKMPVLVFFHGGSWTVGSGSVDKFNGSVLALRARSIVVVPNYRLGFFGFSYLSGKNGISGNMGLLDQQMVLKWINRTIESFNGNKSEVTIFGTDSGGSSVTAHLFSKKSKSLFKRGIVSSGAITHFMNTVSPIIAEINTLNVSVMVNCTKDTIFNKTTIRLDSKNLNYYYQNIINKEEKNNTAILECLRTKNVSELLEAANKVRAKGQMPTTFPFAPINNDTVFFNGSINDIYKKKHFNKNVDLIFGRTKDEATFFMATSFTNNTNLNCSFYPQLPTNDTKNQCDMTKKNFKHLVDYVATLLKFSKNETLKLRRIYNKYGSTYTNRTIRLLSDLFFDCELSRFAINYTKVSSKNVYFYEYNRRSPINVWPPWTGAMHGDDLIAIFGIPFRHPEKYKNVNITNEKDYSNEVLLRIGNFTKKGNANLLWKKLNVSNPEAIVFNETLIKKSEPLYTNVELLTCKKLLKLIQQSKEKKQISKDLFNQLRPSN</sequence>
<dbReference type="GO" id="GO:0006581">
    <property type="term" value="P:acetylcholine catabolic process"/>
    <property type="evidence" value="ECO:0007669"/>
    <property type="project" value="TreeGrafter"/>
</dbReference>
<accession>A0AAF5DJN7</accession>
<keyword evidence="2" id="KW-0719">Serine esterase</keyword>
<organism evidence="6 7">
    <name type="scientific">Strongyloides stercoralis</name>
    <name type="common">Threadworm</name>
    <dbReference type="NCBI Taxonomy" id="6248"/>
    <lineage>
        <taxon>Eukaryota</taxon>
        <taxon>Metazoa</taxon>
        <taxon>Ecdysozoa</taxon>
        <taxon>Nematoda</taxon>
        <taxon>Chromadorea</taxon>
        <taxon>Rhabditida</taxon>
        <taxon>Tylenchina</taxon>
        <taxon>Panagrolaimomorpha</taxon>
        <taxon>Strongyloidoidea</taxon>
        <taxon>Strongyloididae</taxon>
        <taxon>Strongyloides</taxon>
    </lineage>
</organism>
<protein>
    <submittedName>
        <fullName evidence="7">Acetylcholinesterase</fullName>
    </submittedName>
</protein>
<comment type="similarity">
    <text evidence="1">Belongs to the type-B carboxylesterase/lipase family.</text>
</comment>
<feature type="domain" description="Carboxylesterase type B" evidence="5">
    <location>
        <begin position="6"/>
        <end position="516"/>
    </location>
</feature>
<dbReference type="InterPro" id="IPR002018">
    <property type="entry name" value="CarbesteraseB"/>
</dbReference>
<dbReference type="Pfam" id="PF00135">
    <property type="entry name" value="COesterase"/>
    <property type="match status" value="2"/>
</dbReference>
<dbReference type="InterPro" id="IPR050654">
    <property type="entry name" value="AChE-related_enzymes"/>
</dbReference>
<keyword evidence="4" id="KW-1015">Disulfide bond</keyword>
<dbReference type="Proteomes" id="UP000035681">
    <property type="component" value="Unplaced"/>
</dbReference>
<keyword evidence="3" id="KW-0378">Hydrolase</keyword>